<dbReference type="KEGG" id="sacz:AOT14_33480"/>
<dbReference type="PATRIC" id="fig|128780.6.peg.3387"/>
<dbReference type="AlphaFoldDB" id="A0A0S1B3N1"/>
<gene>
    <name evidence="3" type="ORF">AOT14_33480</name>
</gene>
<feature type="region of interest" description="Disordered" evidence="1">
    <location>
        <begin position="239"/>
        <end position="263"/>
    </location>
</feature>
<feature type="region of interest" description="Disordered" evidence="1">
    <location>
        <begin position="158"/>
        <end position="207"/>
    </location>
</feature>
<name>A0A0S1B3N1_9GAMM</name>
<evidence type="ECO:0000256" key="2">
    <source>
        <dbReference type="SAM" id="SignalP"/>
    </source>
</evidence>
<evidence type="ECO:0000313" key="3">
    <source>
        <dbReference type="EMBL" id="ALJ29688.1"/>
    </source>
</evidence>
<sequence length="263" mass="28046" precursor="true">MYRFPACLLAILALCGFRPAPPLPPPMPVALSLVDRDSGEEATPYLHRGQQWVAGTPGHRYAVRLRNLSGERVLVVLSVDGVNAISGQTAAPDQAGYVLEPWQDSEITGWRKSSAEVAQFVFTDRGDSYASRTGRPADVGVVGIAVFAEARPLPIAAAPAPRPAPLRAQDARAGRAMDAPASAAAAAGRERQQLGTGHGGREASASHATVFERASHAPIQVTQVRYDTRARLARLGIVPGQRRDSTPRAFPGGFVPDPPPRWR</sequence>
<accession>A0A0S1B3N1</accession>
<protein>
    <recommendedName>
        <fullName evidence="5">Secreted protein</fullName>
    </recommendedName>
</protein>
<evidence type="ECO:0000256" key="1">
    <source>
        <dbReference type="SAM" id="MobiDB-lite"/>
    </source>
</evidence>
<evidence type="ECO:0000313" key="4">
    <source>
        <dbReference type="Proteomes" id="UP000061010"/>
    </source>
</evidence>
<dbReference type="EMBL" id="CP012900">
    <property type="protein sequence ID" value="ALJ29688.1"/>
    <property type="molecule type" value="Genomic_DNA"/>
</dbReference>
<feature type="chain" id="PRO_5006588647" description="Secreted protein" evidence="2">
    <location>
        <begin position="21"/>
        <end position="263"/>
    </location>
</feature>
<dbReference type="OrthoDB" id="5393649at2"/>
<keyword evidence="2" id="KW-0732">Signal</keyword>
<feature type="compositionally biased region" description="Low complexity" evidence="1">
    <location>
        <begin position="176"/>
        <end position="187"/>
    </location>
</feature>
<reference evidence="3 4" key="1">
    <citation type="journal article" date="2015" name="Genome Announc.">
        <title>Complete Genome Sequencing of Stenotrophomonas acidaminiphila ZAC14D2_NAIMI4_2, a Multidrug-Resistant Strain Isolated from Sediments of a Polluted River in Mexico, Uncovers New Antibiotic Resistance Genes and a Novel Class-II Lasso Peptide Biosynthesis Gene Cluster.</title>
        <authorList>
            <person name="Vinuesa P."/>
            <person name="Ochoa-Sanchez L.E."/>
        </authorList>
    </citation>
    <scope>NUCLEOTIDE SEQUENCE [LARGE SCALE GENOMIC DNA]</scope>
    <source>
        <strain evidence="3 4">ZAC14D2_NAIMI4_2</strain>
    </source>
</reference>
<evidence type="ECO:0008006" key="5">
    <source>
        <dbReference type="Google" id="ProtNLM"/>
    </source>
</evidence>
<organism evidence="3 4">
    <name type="scientific">Stenotrophomonas acidaminiphila</name>
    <dbReference type="NCBI Taxonomy" id="128780"/>
    <lineage>
        <taxon>Bacteria</taxon>
        <taxon>Pseudomonadati</taxon>
        <taxon>Pseudomonadota</taxon>
        <taxon>Gammaproteobacteria</taxon>
        <taxon>Lysobacterales</taxon>
        <taxon>Lysobacteraceae</taxon>
        <taxon>Stenotrophomonas</taxon>
    </lineage>
</organism>
<keyword evidence="4" id="KW-1185">Reference proteome</keyword>
<feature type="signal peptide" evidence="2">
    <location>
        <begin position="1"/>
        <end position="20"/>
    </location>
</feature>
<dbReference type="Proteomes" id="UP000061010">
    <property type="component" value="Chromosome"/>
</dbReference>
<proteinExistence type="predicted"/>